<gene>
    <name evidence="1" type="primary">citX</name>
    <name evidence="1" type="ORF">O0236_002305</name>
</gene>
<sequence length="178" mass="20323">MQNIFIDGNQQEIEDVLANRDARVEKQHQLLADNPEMTVVAIKLNIPGPIKNNSKIKQLFDAGMATFLQLLKDNDIQYTLNEEWNKDTGNEAFLLVSDTQLVVKRLAVQFEDKDKFGRIFDVDVLGHHKDASISRTALELPVRKCFICDRPAKECARSRRHSVEELQLAISTLVESEF</sequence>
<evidence type="ECO:0000313" key="2">
    <source>
        <dbReference type="Proteomes" id="UP001149860"/>
    </source>
</evidence>
<keyword evidence="1" id="KW-0808">Transferase</keyword>
<organism evidence="1 2">
    <name type="scientific">Lentilactobacillus terminaliae</name>
    <dbReference type="NCBI Taxonomy" id="3003483"/>
    <lineage>
        <taxon>Bacteria</taxon>
        <taxon>Bacillati</taxon>
        <taxon>Bacillota</taxon>
        <taxon>Bacilli</taxon>
        <taxon>Lactobacillales</taxon>
        <taxon>Lactobacillaceae</taxon>
        <taxon>Lentilactobacillus</taxon>
    </lineage>
</organism>
<proteinExistence type="predicted"/>
<accession>A0ACD5DFI1</accession>
<dbReference type="EC" id="2.7.7.61" evidence="1"/>
<keyword evidence="1" id="KW-0548">Nucleotidyltransferase</keyword>
<protein>
    <submittedName>
        <fullName evidence="1">Citrate lyase holo-[acyl-carrier protein] synthase</fullName>
        <ecNumber evidence="1">2.7.7.61</ecNumber>
    </submittedName>
</protein>
<reference evidence="1" key="1">
    <citation type="submission" date="2024-08" db="EMBL/GenBank/DDBJ databases">
        <title>Lentilactobacillus sp. nov., isolated from tree bark.</title>
        <authorList>
            <person name="Phuengjayaem S."/>
            <person name="Tanasupawat S."/>
        </authorList>
    </citation>
    <scope>NUCLEOTIDE SEQUENCE</scope>
    <source>
        <strain evidence="1">SPB1-3</strain>
    </source>
</reference>
<evidence type="ECO:0000313" key="1">
    <source>
        <dbReference type="EMBL" id="XFD40166.1"/>
    </source>
</evidence>
<dbReference type="Proteomes" id="UP001149860">
    <property type="component" value="Chromosome"/>
</dbReference>
<keyword evidence="2" id="KW-1185">Reference proteome</keyword>
<keyword evidence="1" id="KW-0456">Lyase</keyword>
<dbReference type="EMBL" id="CP168151">
    <property type="protein sequence ID" value="XFD40166.1"/>
    <property type="molecule type" value="Genomic_DNA"/>
</dbReference>
<name>A0ACD5DFI1_9LACO</name>